<dbReference type="EMBL" id="CP149782">
    <property type="protein sequence ID" value="WYF43963.1"/>
    <property type="molecule type" value="Genomic_DNA"/>
</dbReference>
<accession>A0AAU6PZY6</accession>
<gene>
    <name evidence="1" type="ORF">WDJ50_11150</name>
</gene>
<reference evidence="1" key="1">
    <citation type="submission" date="2024-03" db="EMBL/GenBank/DDBJ databases">
        <title>Deinococcus weizhi sp. nov., isolated from human skin.</title>
        <authorList>
            <person name="Wei Z."/>
            <person name="Tian F."/>
            <person name="Yang C."/>
            <person name="Xin L.T."/>
            <person name="Wen Z.J."/>
            <person name="Lan K.C."/>
            <person name="Yu L."/>
            <person name="Zhe W."/>
            <person name="Dan F.D."/>
            <person name="Jun W."/>
            <person name="Rui Z."/>
            <person name="Yong X.J."/>
            <person name="Ting Y."/>
            <person name="Wei X."/>
            <person name="Xu Z.G."/>
            <person name="Xin Z."/>
            <person name="Dong F.G."/>
            <person name="Ni X.M."/>
            <person name="Zheng M.G."/>
            <person name="Chun Y."/>
            <person name="Qian W.X."/>
        </authorList>
    </citation>
    <scope>NUCLEOTIDE SEQUENCE</scope>
    <source>
        <strain evidence="1">VB142</strain>
    </source>
</reference>
<name>A0AAU6PZY6_9DEIO</name>
<dbReference type="AlphaFoldDB" id="A0AAU6PZY6"/>
<evidence type="ECO:0000313" key="1">
    <source>
        <dbReference type="EMBL" id="WYF43963.1"/>
    </source>
</evidence>
<sequence length="240" mass="26180">MSLPVFEGSLGELAAALRSGQVLPGEVPLLRLTREVLAWVQQTTGQTAAAFADAHPDLLPTLAAVIALKARLLLPRPEPVPDPDADWDMPGDGGLDDLLEGVEALAELDTLVAFLSARRREREGVLPGRPSPVTLPRRERPRSAGSLARLVKAAQNAVRQVDVPLLARERLTLADALAALLAYASRLRQFRFWSVHAEDWGERTTYFAALLEGVKEGNLSAEQPEMYGEIEVKDLRRVEG</sequence>
<proteinExistence type="predicted"/>
<dbReference type="RefSeq" id="WP_339095094.1">
    <property type="nucleotide sequence ID" value="NZ_CP149782.1"/>
</dbReference>
<protein>
    <submittedName>
        <fullName evidence="1">ScpA family protein</fullName>
    </submittedName>
</protein>
<organism evidence="1">
    <name type="scientific">Deinococcus sp. VB142</name>
    <dbReference type="NCBI Taxonomy" id="3112952"/>
    <lineage>
        <taxon>Bacteria</taxon>
        <taxon>Thermotogati</taxon>
        <taxon>Deinococcota</taxon>
        <taxon>Deinococci</taxon>
        <taxon>Deinococcales</taxon>
        <taxon>Deinococcaceae</taxon>
        <taxon>Deinococcus</taxon>
    </lineage>
</organism>